<evidence type="ECO:0000256" key="1">
    <source>
        <dbReference type="SAM" id="MobiDB-lite"/>
    </source>
</evidence>
<reference evidence="2 3" key="1">
    <citation type="submission" date="2011-02" db="EMBL/GenBank/DDBJ databases">
        <authorList>
            <person name="Weinstock G."/>
            <person name="Sodergren E."/>
            <person name="Clifton S."/>
            <person name="Fulton L."/>
            <person name="Fulton B."/>
            <person name="Courtney L."/>
            <person name="Fronick C."/>
            <person name="Harrison M."/>
            <person name="Strong C."/>
            <person name="Farmer C."/>
            <person name="Delahaunty K."/>
            <person name="Markovic C."/>
            <person name="Hall O."/>
            <person name="Minx P."/>
            <person name="Tomlinson C."/>
            <person name="Mitreva M."/>
            <person name="Hou S."/>
            <person name="Chen J."/>
            <person name="Wollam A."/>
            <person name="Pepin K.H."/>
            <person name="Johnson M."/>
            <person name="Bhonagiri V."/>
            <person name="Zhang X."/>
            <person name="Suruliraj S."/>
            <person name="Warren W."/>
            <person name="Chinwalla A."/>
            <person name="Mardis E.R."/>
            <person name="Wilson R.K."/>
        </authorList>
    </citation>
    <scope>NUCLEOTIDE SEQUENCE [LARGE SCALE GENOMIC DNA]</scope>
    <source>
        <strain evidence="2 3">YIT 11859</strain>
    </source>
</reference>
<keyword evidence="3" id="KW-1185">Reference proteome</keyword>
<dbReference type="EMBL" id="AFBP01000004">
    <property type="protein sequence ID" value="EGG57666.1"/>
    <property type="molecule type" value="Genomic_DNA"/>
</dbReference>
<evidence type="ECO:0000313" key="3">
    <source>
        <dbReference type="Proteomes" id="UP000005156"/>
    </source>
</evidence>
<sequence length="53" mass="6045">MAEKESFFSRFFGNKKKEGCCCQLNIVKNEEKTESVPKKSDEAKEVGGEKDKK</sequence>
<proteinExistence type="predicted"/>
<dbReference type="Proteomes" id="UP000005156">
    <property type="component" value="Unassembled WGS sequence"/>
</dbReference>
<dbReference type="GeneID" id="51807195"/>
<organism evidence="2 3">
    <name type="scientific">Parasutterella excrementihominis YIT 11859</name>
    <dbReference type="NCBI Taxonomy" id="762966"/>
    <lineage>
        <taxon>Bacteria</taxon>
        <taxon>Pseudomonadati</taxon>
        <taxon>Pseudomonadota</taxon>
        <taxon>Betaproteobacteria</taxon>
        <taxon>Burkholderiales</taxon>
        <taxon>Sutterellaceae</taxon>
        <taxon>Parasutterella</taxon>
    </lineage>
</organism>
<protein>
    <submittedName>
        <fullName evidence="2">Uncharacterized protein</fullName>
    </submittedName>
</protein>
<feature type="region of interest" description="Disordered" evidence="1">
    <location>
        <begin position="32"/>
        <end position="53"/>
    </location>
</feature>
<accession>F3QH85</accession>
<dbReference type="HOGENOM" id="CLU_3059256_0_0_4"/>
<name>F3QH85_9BURK</name>
<gene>
    <name evidence="2" type="ORF">HMPREF9439_00278</name>
</gene>
<dbReference type="RefSeq" id="WP_008810779.1">
    <property type="nucleotide sequence ID" value="NZ_CAXTIX010000052.1"/>
</dbReference>
<dbReference type="eggNOG" id="ENOG5034ASB">
    <property type="taxonomic scope" value="Bacteria"/>
</dbReference>
<evidence type="ECO:0000313" key="2">
    <source>
        <dbReference type="EMBL" id="EGG57666.1"/>
    </source>
</evidence>
<dbReference type="AlphaFoldDB" id="F3QH85"/>
<comment type="caution">
    <text evidence="2">The sequence shown here is derived from an EMBL/GenBank/DDBJ whole genome shotgun (WGS) entry which is preliminary data.</text>
</comment>